<dbReference type="SUPFAM" id="SSF52172">
    <property type="entry name" value="CheY-like"/>
    <property type="match status" value="1"/>
</dbReference>
<evidence type="ECO:0000256" key="2">
    <source>
        <dbReference type="PROSITE-ProRule" id="PRU00339"/>
    </source>
</evidence>
<keyword evidence="5" id="KW-1185">Reference proteome</keyword>
<evidence type="ECO:0000259" key="3">
    <source>
        <dbReference type="PROSITE" id="PS50110"/>
    </source>
</evidence>
<dbReference type="InterPro" id="IPR011990">
    <property type="entry name" value="TPR-like_helical_dom_sf"/>
</dbReference>
<dbReference type="InterPro" id="IPR052048">
    <property type="entry name" value="ST_Response_Regulator"/>
</dbReference>
<dbReference type="InterPro" id="IPR019734">
    <property type="entry name" value="TPR_rpt"/>
</dbReference>
<dbReference type="PROSITE" id="PS50110">
    <property type="entry name" value="RESPONSE_REGULATORY"/>
    <property type="match status" value="1"/>
</dbReference>
<feature type="domain" description="Response regulatory" evidence="3">
    <location>
        <begin position="11"/>
        <end position="130"/>
    </location>
</feature>
<dbReference type="InterPro" id="IPR001789">
    <property type="entry name" value="Sig_transdc_resp-reg_receiver"/>
</dbReference>
<dbReference type="Gene3D" id="1.25.40.10">
    <property type="entry name" value="Tetratricopeptide repeat domain"/>
    <property type="match status" value="2"/>
</dbReference>
<keyword evidence="1" id="KW-0597">Phosphoprotein</keyword>
<evidence type="ECO:0000313" key="5">
    <source>
        <dbReference type="Proteomes" id="UP000286976"/>
    </source>
</evidence>
<feature type="modified residue" description="4-aspartylphosphate" evidence="1">
    <location>
        <position position="61"/>
    </location>
</feature>
<dbReference type="Gene3D" id="3.40.50.2300">
    <property type="match status" value="1"/>
</dbReference>
<dbReference type="SUPFAM" id="SSF48452">
    <property type="entry name" value="TPR-like"/>
    <property type="match status" value="1"/>
</dbReference>
<protein>
    <submittedName>
        <fullName evidence="4">Response regulator</fullName>
    </submittedName>
</protein>
<feature type="repeat" description="TPR" evidence="2">
    <location>
        <begin position="234"/>
        <end position="267"/>
    </location>
</feature>
<dbReference type="SMART" id="SM00028">
    <property type="entry name" value="TPR"/>
    <property type="match status" value="4"/>
</dbReference>
<gene>
    <name evidence="4" type="ORF">CWE15_04010</name>
</gene>
<dbReference type="Pfam" id="PF00072">
    <property type="entry name" value="Response_reg"/>
    <property type="match status" value="1"/>
</dbReference>
<dbReference type="PANTHER" id="PTHR43228:SF1">
    <property type="entry name" value="TWO-COMPONENT RESPONSE REGULATOR ARR22"/>
    <property type="match status" value="1"/>
</dbReference>
<evidence type="ECO:0000313" key="4">
    <source>
        <dbReference type="EMBL" id="RUO44346.1"/>
    </source>
</evidence>
<dbReference type="PROSITE" id="PS50005">
    <property type="entry name" value="TPR"/>
    <property type="match status" value="1"/>
</dbReference>
<dbReference type="Pfam" id="PF13432">
    <property type="entry name" value="TPR_16"/>
    <property type="match status" value="1"/>
</dbReference>
<dbReference type="CDD" id="cd17589">
    <property type="entry name" value="REC_TPR"/>
    <property type="match status" value="1"/>
</dbReference>
<dbReference type="PANTHER" id="PTHR43228">
    <property type="entry name" value="TWO-COMPONENT RESPONSE REGULATOR"/>
    <property type="match status" value="1"/>
</dbReference>
<proteinExistence type="predicted"/>
<dbReference type="InterPro" id="IPR011006">
    <property type="entry name" value="CheY-like_superfamily"/>
</dbReference>
<dbReference type="Proteomes" id="UP000286976">
    <property type="component" value="Unassembled WGS sequence"/>
</dbReference>
<dbReference type="RefSeq" id="WP_126756748.1">
    <property type="nucleotide sequence ID" value="NZ_PIPQ01000001.1"/>
</dbReference>
<name>A0A432XAL0_9GAMM</name>
<dbReference type="EMBL" id="PIPQ01000001">
    <property type="protein sequence ID" value="RUO44346.1"/>
    <property type="molecule type" value="Genomic_DNA"/>
</dbReference>
<reference evidence="4 5" key="1">
    <citation type="journal article" date="2011" name="Front. Microbiol.">
        <title>Genomic signatures of strain selection and enhancement in Bacillus atrophaeus var. globigii, a historical biowarfare simulant.</title>
        <authorList>
            <person name="Gibbons H.S."/>
            <person name="Broomall S.M."/>
            <person name="McNew L.A."/>
            <person name="Daligault H."/>
            <person name="Chapman C."/>
            <person name="Bruce D."/>
            <person name="Karavis M."/>
            <person name="Krepps M."/>
            <person name="McGregor P.A."/>
            <person name="Hong C."/>
            <person name="Park K.H."/>
            <person name="Akmal A."/>
            <person name="Feldman A."/>
            <person name="Lin J.S."/>
            <person name="Chang W.E."/>
            <person name="Higgs B.W."/>
            <person name="Demirev P."/>
            <person name="Lindquist J."/>
            <person name="Liem A."/>
            <person name="Fochler E."/>
            <person name="Read T.D."/>
            <person name="Tapia R."/>
            <person name="Johnson S."/>
            <person name="Bishop-Lilly K.A."/>
            <person name="Detter C."/>
            <person name="Han C."/>
            <person name="Sozhamannan S."/>
            <person name="Rosenzweig C.N."/>
            <person name="Skowronski E.W."/>
        </authorList>
    </citation>
    <scope>NUCLEOTIDE SEQUENCE [LARGE SCALE GENOMIC DNA]</scope>
    <source>
        <strain evidence="4 5">AIT1</strain>
    </source>
</reference>
<evidence type="ECO:0000256" key="1">
    <source>
        <dbReference type="PROSITE-ProRule" id="PRU00169"/>
    </source>
</evidence>
<dbReference type="GO" id="GO:0000160">
    <property type="term" value="P:phosphorelay signal transduction system"/>
    <property type="evidence" value="ECO:0007669"/>
    <property type="project" value="InterPro"/>
</dbReference>
<dbReference type="AlphaFoldDB" id="A0A432XAL0"/>
<dbReference type="SMART" id="SM00448">
    <property type="entry name" value="REC"/>
    <property type="match status" value="1"/>
</dbReference>
<sequence>MRSTLDLSKKKILIIDDQKTFQVMLKSMLLNLGALQVVTAPSGEAGLASHRQHRFDILLVDYHLGRGKNGRQVLEELKYKRLLRPDGVFILVSAENTRPMILSAIELQPDDYLMKPFSSSVLKSRLERAFRKRVTLRKVYHHLYRREYQACIEACNEHIAQEGRYKNFCLQLASELYLRVGKVDEAEQAVQVLLDEQRFSWAVLELAHIKFKKGDYEDCLPLIEEVIQSNSNAVEAFDLRAKVYEQLKNAEQALNAARRAVSLAPFSIQRQTYLAHLARHNQQFDLAKQAMGQVVELSRKSVHRDPKHLCTYIRSILDAAENSETEHQVKRYQQDATLALQRSRTEESLVYSKFDYKTLESAVMARINAYNGQLREAQENMQGVISGFLEQGYEIPKEVTPDIIIALLDIGEFERAEALSNHILADLEVDPYNKELLSSRLKGCKEQRSSFKEANKQGIQAYTEGDYLASIQHFEQALKLAPLNSGAALNYIQAALKMFEQKKSESAFLHSECERCFRIIEGLSLPKAHHRRYMQLKADYEVVVQGNGLG</sequence>
<dbReference type="OrthoDB" id="7298659at2"/>
<organism evidence="4 5">
    <name type="scientific">Aliidiomarina taiwanensis</name>
    <dbReference type="NCBI Taxonomy" id="946228"/>
    <lineage>
        <taxon>Bacteria</taxon>
        <taxon>Pseudomonadati</taxon>
        <taxon>Pseudomonadota</taxon>
        <taxon>Gammaproteobacteria</taxon>
        <taxon>Alteromonadales</taxon>
        <taxon>Idiomarinaceae</taxon>
        <taxon>Aliidiomarina</taxon>
    </lineage>
</organism>
<keyword evidence="2" id="KW-0802">TPR repeat</keyword>
<accession>A0A432XAL0</accession>
<comment type="caution">
    <text evidence="4">The sequence shown here is derived from an EMBL/GenBank/DDBJ whole genome shotgun (WGS) entry which is preliminary data.</text>
</comment>